<dbReference type="InterPro" id="IPR052926">
    <property type="entry name" value="Metallo-beta-lactamase_dom"/>
</dbReference>
<keyword evidence="2" id="KW-0378">Hydrolase</keyword>
<dbReference type="PANTHER" id="PTHR13754">
    <property type="entry name" value="METALLO-BETA-LACTAMASE SUPERFAMILY PROTEIN"/>
    <property type="match status" value="1"/>
</dbReference>
<reference evidence="2 3" key="1">
    <citation type="submission" date="2019-08" db="EMBL/GenBank/DDBJ databases">
        <title>Genomic characterization of a novel candidate phylum (ARYD3) from a high temperature, high salinity tertiary oil reservoir in north central Oklahoma, USA.</title>
        <authorList>
            <person name="Youssef N.H."/>
            <person name="Yadav A."/>
            <person name="Elshahed M.S."/>
        </authorList>
    </citation>
    <scope>NUCLEOTIDE SEQUENCE [LARGE SCALE GENOMIC DNA]</scope>
    <source>
        <strain evidence="2">ARYD1</strain>
    </source>
</reference>
<dbReference type="GO" id="GO:0016787">
    <property type="term" value="F:hydrolase activity"/>
    <property type="evidence" value="ECO:0007669"/>
    <property type="project" value="UniProtKB-KW"/>
</dbReference>
<proteinExistence type="predicted"/>
<sequence>MELKVTVLCENSVIVPFGVIGEHGFAAYVEYGDRVFLFDTGQGKGLLNNSRLLKKDLSNIEFLYLSHGHYDHTLGIPDLLSVKSPLTIYAHPDIFKDRVWIINNNKKFIGMPFKREFLEGLGAKFSLSKEFFEIDKGIYSSGEITRKTPFEKIDEGMKLIDDNNNLVDDKILDDYSLAVNTSKGLVIILGCAHAGIINIINHFVEKTGTNEIYAVLGGTHLGFASDQQIEETLKAVEKYNIKKLGASHCTGLEVAAKLYNKLKDRFFFASVGGTLEVN</sequence>
<name>A0A5D0MQB1_FLESI</name>
<protein>
    <submittedName>
        <fullName evidence="2">MBL fold metallo-hydrolase</fullName>
    </submittedName>
</protein>
<evidence type="ECO:0000259" key="1">
    <source>
        <dbReference type="Pfam" id="PF00753"/>
    </source>
</evidence>
<comment type="caution">
    <text evidence="2">The sequence shown here is derived from an EMBL/GenBank/DDBJ whole genome shotgun (WGS) entry which is preliminary data.</text>
</comment>
<dbReference type="InterPro" id="IPR001279">
    <property type="entry name" value="Metallo-B-lactamas"/>
</dbReference>
<dbReference type="GO" id="GO:0016740">
    <property type="term" value="F:transferase activity"/>
    <property type="evidence" value="ECO:0007669"/>
    <property type="project" value="TreeGrafter"/>
</dbReference>
<dbReference type="Pfam" id="PF00753">
    <property type="entry name" value="Lactamase_B"/>
    <property type="match status" value="1"/>
</dbReference>
<feature type="domain" description="Metallo-beta-lactamase" evidence="1">
    <location>
        <begin position="24"/>
        <end position="100"/>
    </location>
</feature>
<evidence type="ECO:0000313" key="2">
    <source>
        <dbReference type="EMBL" id="TYB33558.1"/>
    </source>
</evidence>
<evidence type="ECO:0000313" key="3">
    <source>
        <dbReference type="Proteomes" id="UP000323337"/>
    </source>
</evidence>
<dbReference type="EMBL" id="VSIV01000131">
    <property type="protein sequence ID" value="TYB33558.1"/>
    <property type="molecule type" value="Genomic_DNA"/>
</dbReference>
<accession>A0A5D0MQB1</accession>
<organism evidence="2 3">
    <name type="scientific">Flexistipes sinusarabici</name>
    <dbReference type="NCBI Taxonomy" id="2352"/>
    <lineage>
        <taxon>Bacteria</taxon>
        <taxon>Pseudomonadati</taxon>
        <taxon>Deferribacterota</taxon>
        <taxon>Deferribacteres</taxon>
        <taxon>Deferribacterales</taxon>
        <taxon>Flexistipitaceae</taxon>
        <taxon>Flexistipes</taxon>
    </lineage>
</organism>
<dbReference type="RefSeq" id="WP_303700960.1">
    <property type="nucleotide sequence ID" value="NZ_VSIV01000131.1"/>
</dbReference>
<dbReference type="InterPro" id="IPR041712">
    <property type="entry name" value="DHPS-like_MBL-fold"/>
</dbReference>
<dbReference type="Proteomes" id="UP000323337">
    <property type="component" value="Unassembled WGS sequence"/>
</dbReference>
<dbReference type="PANTHER" id="PTHR13754:SF13">
    <property type="entry name" value="METALLO-BETA-LACTAMASE SUPERFAMILY PROTEIN (AFU_ORTHOLOGUE AFUA_3G07630)"/>
    <property type="match status" value="1"/>
</dbReference>
<gene>
    <name evidence="2" type="ORF">FXF49_05750</name>
</gene>
<dbReference type="CDD" id="cd07713">
    <property type="entry name" value="DHPS-like_MBL-fold"/>
    <property type="match status" value="1"/>
</dbReference>
<dbReference type="InterPro" id="IPR036866">
    <property type="entry name" value="RibonucZ/Hydroxyglut_hydro"/>
</dbReference>
<dbReference type="AlphaFoldDB" id="A0A5D0MQB1"/>
<dbReference type="SUPFAM" id="SSF56281">
    <property type="entry name" value="Metallo-hydrolase/oxidoreductase"/>
    <property type="match status" value="1"/>
</dbReference>
<dbReference type="Gene3D" id="3.60.15.10">
    <property type="entry name" value="Ribonuclease Z/Hydroxyacylglutathione hydrolase-like"/>
    <property type="match status" value="1"/>
</dbReference>